<dbReference type="EMBL" id="KZ293426">
    <property type="protein sequence ID" value="PBK70554.1"/>
    <property type="molecule type" value="Genomic_DNA"/>
</dbReference>
<dbReference type="SUPFAM" id="SSF50044">
    <property type="entry name" value="SH3-domain"/>
    <property type="match status" value="1"/>
</dbReference>
<dbReference type="STRING" id="1076256.A0A2H3BNR1"/>
<accession>A0A2H3BNR1</accession>
<organism evidence="1 2">
    <name type="scientific">Armillaria solidipes</name>
    <dbReference type="NCBI Taxonomy" id="1076256"/>
    <lineage>
        <taxon>Eukaryota</taxon>
        <taxon>Fungi</taxon>
        <taxon>Dikarya</taxon>
        <taxon>Basidiomycota</taxon>
        <taxon>Agaricomycotina</taxon>
        <taxon>Agaricomycetes</taxon>
        <taxon>Agaricomycetidae</taxon>
        <taxon>Agaricales</taxon>
        <taxon>Marasmiineae</taxon>
        <taxon>Physalacriaceae</taxon>
        <taxon>Armillaria</taxon>
    </lineage>
</organism>
<keyword evidence="2" id="KW-1185">Reference proteome</keyword>
<gene>
    <name evidence="1" type="ORF">ARMSODRAFT_1018083</name>
</gene>
<dbReference type="AlphaFoldDB" id="A0A2H3BNR1"/>
<dbReference type="InterPro" id="IPR036028">
    <property type="entry name" value="SH3-like_dom_sf"/>
</dbReference>
<reference evidence="2" key="1">
    <citation type="journal article" date="2017" name="Nat. Ecol. Evol.">
        <title>Genome expansion and lineage-specific genetic innovations in the forest pathogenic fungi Armillaria.</title>
        <authorList>
            <person name="Sipos G."/>
            <person name="Prasanna A.N."/>
            <person name="Walter M.C."/>
            <person name="O'Connor E."/>
            <person name="Balint B."/>
            <person name="Krizsan K."/>
            <person name="Kiss B."/>
            <person name="Hess J."/>
            <person name="Varga T."/>
            <person name="Slot J."/>
            <person name="Riley R."/>
            <person name="Boka B."/>
            <person name="Rigling D."/>
            <person name="Barry K."/>
            <person name="Lee J."/>
            <person name="Mihaltcheva S."/>
            <person name="LaButti K."/>
            <person name="Lipzen A."/>
            <person name="Waldron R."/>
            <person name="Moloney N.M."/>
            <person name="Sperisen C."/>
            <person name="Kredics L."/>
            <person name="Vagvoelgyi C."/>
            <person name="Patrignani A."/>
            <person name="Fitzpatrick D."/>
            <person name="Nagy I."/>
            <person name="Doyle S."/>
            <person name="Anderson J.B."/>
            <person name="Grigoriev I.V."/>
            <person name="Gueldener U."/>
            <person name="Muensterkoetter M."/>
            <person name="Nagy L.G."/>
        </authorList>
    </citation>
    <scope>NUCLEOTIDE SEQUENCE [LARGE SCALE GENOMIC DNA]</scope>
    <source>
        <strain evidence="2">28-4</strain>
    </source>
</reference>
<protein>
    <submittedName>
        <fullName evidence="1">Uncharacterized protein</fullName>
    </submittedName>
</protein>
<evidence type="ECO:0000313" key="1">
    <source>
        <dbReference type="EMBL" id="PBK70554.1"/>
    </source>
</evidence>
<dbReference type="Proteomes" id="UP000218334">
    <property type="component" value="Unassembled WGS sequence"/>
</dbReference>
<proteinExistence type="predicted"/>
<dbReference type="Gene3D" id="2.30.30.40">
    <property type="entry name" value="SH3 Domains"/>
    <property type="match status" value="1"/>
</dbReference>
<sequence>MAESEPPTSSILASYYQDYTPSSISSAKCYLRPSDGAFSEKVLMIPEISTRRWSPRRGSLYWIKNMVFLPSGYQEANGRGMGCIRDMMIIDHRYVTQAETAGLQRKLSPPGDLHTNTGSSTFRSPFLPLPPALVQAKALWARDIITIVEETNADWWLGEYNGCKALFPVNYVEKIVPAAYDPGRSVPPAPTEKKAYKPFMTAHPNANAPPPGNISVGLQQDLGRGTSLAEVAVTGMVAVRYRLASYDDDEELCASTTVSIAALDNTHDPLKYRKEDIALGDDFHCSLHGVKGLLLPKTGNIMTTNDLPSYPPTDNGVLHVRNRP</sequence>
<name>A0A2H3BNR1_9AGAR</name>
<evidence type="ECO:0000313" key="2">
    <source>
        <dbReference type="Proteomes" id="UP000218334"/>
    </source>
</evidence>